<dbReference type="Gene3D" id="1.10.150.50">
    <property type="entry name" value="Transcription Factor, Ets-1"/>
    <property type="match status" value="1"/>
</dbReference>
<feature type="region of interest" description="Disordered" evidence="1">
    <location>
        <begin position="257"/>
        <end position="277"/>
    </location>
</feature>
<gene>
    <name evidence="3" type="ORF">scyTo_0010305</name>
</gene>
<dbReference type="PANTHER" id="PTHR14454">
    <property type="entry name" value="GRB2-ASSOCIATED AND REGULATOR OF MAPK PROTEIN FAMILY MEMBER"/>
    <property type="match status" value="1"/>
</dbReference>
<comment type="caution">
    <text evidence="3">The sequence shown here is derived from an EMBL/GenBank/DDBJ whole genome shotgun (WGS) entry which is preliminary data.</text>
</comment>
<dbReference type="SUPFAM" id="SSF47769">
    <property type="entry name" value="SAM/Pointed domain"/>
    <property type="match status" value="1"/>
</dbReference>
<dbReference type="OrthoDB" id="6077228at2759"/>
<reference evidence="3 4" key="1">
    <citation type="journal article" date="2018" name="Nat. Ecol. Evol.">
        <title>Shark genomes provide insights into elasmobranch evolution and the origin of vertebrates.</title>
        <authorList>
            <person name="Hara Y"/>
            <person name="Yamaguchi K"/>
            <person name="Onimaru K"/>
            <person name="Kadota M"/>
            <person name="Koyanagi M"/>
            <person name="Keeley SD"/>
            <person name="Tatsumi K"/>
            <person name="Tanaka K"/>
            <person name="Motone F"/>
            <person name="Kageyama Y"/>
            <person name="Nozu R"/>
            <person name="Adachi N"/>
            <person name="Nishimura O"/>
            <person name="Nakagawa R"/>
            <person name="Tanegashima C"/>
            <person name="Kiyatake I"/>
            <person name="Matsumoto R"/>
            <person name="Murakumo K"/>
            <person name="Nishida K"/>
            <person name="Terakita A"/>
            <person name="Kuratani S"/>
            <person name="Sato K"/>
            <person name="Hyodo S Kuraku.S."/>
        </authorList>
    </citation>
    <scope>NUCLEOTIDE SEQUENCE [LARGE SCALE GENOMIC DNA]</scope>
</reference>
<feature type="domain" description="SAM" evidence="2">
    <location>
        <begin position="326"/>
        <end position="392"/>
    </location>
</feature>
<protein>
    <recommendedName>
        <fullName evidence="2">SAM domain-containing protein</fullName>
    </recommendedName>
</protein>
<name>A0A401P3W2_SCYTO</name>
<organism evidence="3 4">
    <name type="scientific">Scyliorhinus torazame</name>
    <name type="common">Cloudy catshark</name>
    <name type="synonym">Catulus torazame</name>
    <dbReference type="NCBI Taxonomy" id="75743"/>
    <lineage>
        <taxon>Eukaryota</taxon>
        <taxon>Metazoa</taxon>
        <taxon>Chordata</taxon>
        <taxon>Craniata</taxon>
        <taxon>Vertebrata</taxon>
        <taxon>Chondrichthyes</taxon>
        <taxon>Elasmobranchii</taxon>
        <taxon>Galeomorphii</taxon>
        <taxon>Galeoidea</taxon>
        <taxon>Carcharhiniformes</taxon>
        <taxon>Scyliorhinidae</taxon>
        <taxon>Scyliorhinus</taxon>
    </lineage>
</organism>
<dbReference type="PANTHER" id="PTHR14454:SF11">
    <property type="entry name" value="SERRANO, ISOFORM F"/>
    <property type="match status" value="1"/>
</dbReference>
<dbReference type="InterPro" id="IPR013761">
    <property type="entry name" value="SAM/pointed_sf"/>
</dbReference>
<evidence type="ECO:0000313" key="4">
    <source>
        <dbReference type="Proteomes" id="UP000288216"/>
    </source>
</evidence>
<evidence type="ECO:0000256" key="1">
    <source>
        <dbReference type="SAM" id="MobiDB-lite"/>
    </source>
</evidence>
<dbReference type="SMART" id="SM00454">
    <property type="entry name" value="SAM"/>
    <property type="match status" value="1"/>
</dbReference>
<dbReference type="STRING" id="75743.A0A401P3W2"/>
<dbReference type="Proteomes" id="UP000288216">
    <property type="component" value="Unassembled WGS sequence"/>
</dbReference>
<evidence type="ECO:0000259" key="2">
    <source>
        <dbReference type="SMART" id="SM00454"/>
    </source>
</evidence>
<dbReference type="InterPro" id="IPR001660">
    <property type="entry name" value="SAM"/>
</dbReference>
<accession>A0A401P3W2</accession>
<keyword evidence="4" id="KW-1185">Reference proteome</keyword>
<proteinExistence type="predicted"/>
<dbReference type="Pfam" id="PF00536">
    <property type="entry name" value="SAM_1"/>
    <property type="match status" value="1"/>
</dbReference>
<dbReference type="AlphaFoldDB" id="A0A401P3W2"/>
<dbReference type="InterPro" id="IPR052281">
    <property type="entry name" value="GAREM"/>
</dbReference>
<sequence length="392" mass="45418">MQSSGIEWTAEEYSLKEFLRTFPTSLPKIVKVTEGFLGRQEVDTLSASTVLRIHCLFLQRRAIVECKNGSILSIPVNLESMVFNVVDQKHKTGPFTMKEVLLHFNLPVTITSTKDLTFREMYNPRSKDQELKQMTVKQTYDQEYLLGHSMLESGKLLIRSPVVIPMYMKEIKLVIAEGIKSGDETEWNRLCDSYDKMVKDIGNLDHFIFTDITLLDKDKLDHYTGEYAEIEPIYIDLNKMDLEQEYQEIQARRSLPEIPNDNLVQSQGEQKPKLPPKPNIEMGFSRYVAAPTSRIKPLFTVSRSSNYIQTQKAKRIISMSEVPSDLRHLSVDEVCDCLQLLNLGKYIETFKSEQIDGHLLSDLNRDIMQNTFGMNYFHVIKMIRFRDGWRPK</sequence>
<dbReference type="EMBL" id="BFAA01004410">
    <property type="protein sequence ID" value="GCB67803.1"/>
    <property type="molecule type" value="Genomic_DNA"/>
</dbReference>
<dbReference type="OMA" id="FNTHRVR"/>
<evidence type="ECO:0000313" key="3">
    <source>
        <dbReference type="EMBL" id="GCB67803.1"/>
    </source>
</evidence>